<gene>
    <name evidence="1" type="ordered locus">Cycma_0276</name>
</gene>
<dbReference type="OrthoDB" id="1099791at2"/>
<name>G0J3B6_CYCMS</name>
<dbReference type="SUPFAM" id="SSF109604">
    <property type="entry name" value="HD-domain/PDEase-like"/>
    <property type="match status" value="1"/>
</dbReference>
<dbReference type="HOGENOM" id="CLU_089999_3_0_10"/>
<protein>
    <recommendedName>
        <fullName evidence="3">Metal dependent phosphohydrolase</fullName>
    </recommendedName>
</protein>
<evidence type="ECO:0008006" key="3">
    <source>
        <dbReference type="Google" id="ProtNLM"/>
    </source>
</evidence>
<sequence length="173" mass="19930">MNDHILYAGDCILTYSGHYLNVFDPNPYHICIEDIAHGLSHVPRFAGQTSKFFSVAEHSFNVSMSLRQPFCLEGLLHDASEAYLMDIPKPIKQHLPDYVKLEDNLMRVIAAKFGIPFPLSPEVKIEDKRQLEFEHFHLRVKKDSAFTPMDSEIAKEIFLHRYGVLINKEVTNE</sequence>
<dbReference type="Proteomes" id="UP000001635">
    <property type="component" value="Chromosome"/>
</dbReference>
<evidence type="ECO:0000313" key="1">
    <source>
        <dbReference type="EMBL" id="AEL24057.1"/>
    </source>
</evidence>
<dbReference type="Gene3D" id="1.10.3210.10">
    <property type="entry name" value="Hypothetical protein af1432"/>
    <property type="match status" value="1"/>
</dbReference>
<reference evidence="2" key="1">
    <citation type="submission" date="2011-07" db="EMBL/GenBank/DDBJ databases">
        <title>The complete genome of Cyclobacterium marinum DSM 745.</title>
        <authorList>
            <person name="Lucas S."/>
            <person name="Han J."/>
            <person name="Lapidus A."/>
            <person name="Bruce D."/>
            <person name="Goodwin L."/>
            <person name="Pitluck S."/>
            <person name="Peters L."/>
            <person name="Kyrpides N."/>
            <person name="Mavromatis K."/>
            <person name="Ivanova N."/>
            <person name="Ovchinnikova G."/>
            <person name="Chertkov O."/>
            <person name="Detter J.C."/>
            <person name="Tapia R."/>
            <person name="Han C."/>
            <person name="Land M."/>
            <person name="Hauser L."/>
            <person name="Markowitz V."/>
            <person name="Cheng J.-F."/>
            <person name="Hugenholtz P."/>
            <person name="Woyke T."/>
            <person name="Wu D."/>
            <person name="Tindall B."/>
            <person name="Schuetze A."/>
            <person name="Brambilla E."/>
            <person name="Klenk H.-P."/>
            <person name="Eisen J.A."/>
        </authorList>
    </citation>
    <scope>NUCLEOTIDE SEQUENCE [LARGE SCALE GENOMIC DNA]</scope>
    <source>
        <strain evidence="2">ATCC 25205 / DSM 745 / LMG 13164 / NCIMB 1802</strain>
    </source>
</reference>
<proteinExistence type="predicted"/>
<dbReference type="RefSeq" id="WP_014018356.1">
    <property type="nucleotide sequence ID" value="NC_015914.1"/>
</dbReference>
<keyword evidence="2" id="KW-1185">Reference proteome</keyword>
<dbReference type="KEGG" id="cmr:Cycma_0276"/>
<evidence type="ECO:0000313" key="2">
    <source>
        <dbReference type="Proteomes" id="UP000001635"/>
    </source>
</evidence>
<dbReference type="STRING" id="880070.Cycma_0276"/>
<accession>G0J3B6</accession>
<dbReference type="eggNOG" id="COG1896">
    <property type="taxonomic scope" value="Bacteria"/>
</dbReference>
<dbReference type="EMBL" id="CP002955">
    <property type="protein sequence ID" value="AEL24057.1"/>
    <property type="molecule type" value="Genomic_DNA"/>
</dbReference>
<organism evidence="1 2">
    <name type="scientific">Cyclobacterium marinum (strain ATCC 25205 / DSM 745 / LMG 13164 / NCIMB 1802)</name>
    <name type="common">Flectobacillus marinus</name>
    <dbReference type="NCBI Taxonomy" id="880070"/>
    <lineage>
        <taxon>Bacteria</taxon>
        <taxon>Pseudomonadati</taxon>
        <taxon>Bacteroidota</taxon>
        <taxon>Cytophagia</taxon>
        <taxon>Cytophagales</taxon>
        <taxon>Cyclobacteriaceae</taxon>
        <taxon>Cyclobacterium</taxon>
    </lineage>
</organism>
<dbReference type="AlphaFoldDB" id="G0J3B6"/>